<sequence>MAPSSPNFDVVMKGRRRCEDLNKFISMKIRGRRCHVFRPRILQPFLLRSRARENATAGSTQHRFGTR</sequence>
<dbReference type="AlphaFoldDB" id="A0AAV7M049"/>
<reference evidence="1" key="1">
    <citation type="journal article" date="2022" name="bioRxiv">
        <title>Sequencing and chromosome-scale assembly of the giantPleurodeles waltlgenome.</title>
        <authorList>
            <person name="Brown T."/>
            <person name="Elewa A."/>
            <person name="Iarovenko S."/>
            <person name="Subramanian E."/>
            <person name="Araus A.J."/>
            <person name="Petzold A."/>
            <person name="Susuki M."/>
            <person name="Suzuki K.-i.T."/>
            <person name="Hayashi T."/>
            <person name="Toyoda A."/>
            <person name="Oliveira C."/>
            <person name="Osipova E."/>
            <person name="Leigh N.D."/>
            <person name="Simon A."/>
            <person name="Yun M.H."/>
        </authorList>
    </citation>
    <scope>NUCLEOTIDE SEQUENCE</scope>
    <source>
        <strain evidence="1">20211129_DDA</strain>
        <tissue evidence="1">Liver</tissue>
    </source>
</reference>
<evidence type="ECO:0000313" key="1">
    <source>
        <dbReference type="EMBL" id="KAJ1096593.1"/>
    </source>
</evidence>
<proteinExistence type="predicted"/>
<comment type="caution">
    <text evidence="1">The sequence shown here is derived from an EMBL/GenBank/DDBJ whole genome shotgun (WGS) entry which is preliminary data.</text>
</comment>
<dbReference type="Proteomes" id="UP001066276">
    <property type="component" value="Chromosome 10"/>
</dbReference>
<dbReference type="EMBL" id="JANPWB010000014">
    <property type="protein sequence ID" value="KAJ1096593.1"/>
    <property type="molecule type" value="Genomic_DNA"/>
</dbReference>
<name>A0AAV7M049_PLEWA</name>
<organism evidence="1 2">
    <name type="scientific">Pleurodeles waltl</name>
    <name type="common">Iberian ribbed newt</name>
    <dbReference type="NCBI Taxonomy" id="8319"/>
    <lineage>
        <taxon>Eukaryota</taxon>
        <taxon>Metazoa</taxon>
        <taxon>Chordata</taxon>
        <taxon>Craniata</taxon>
        <taxon>Vertebrata</taxon>
        <taxon>Euteleostomi</taxon>
        <taxon>Amphibia</taxon>
        <taxon>Batrachia</taxon>
        <taxon>Caudata</taxon>
        <taxon>Salamandroidea</taxon>
        <taxon>Salamandridae</taxon>
        <taxon>Pleurodelinae</taxon>
        <taxon>Pleurodeles</taxon>
    </lineage>
</organism>
<evidence type="ECO:0000313" key="2">
    <source>
        <dbReference type="Proteomes" id="UP001066276"/>
    </source>
</evidence>
<protein>
    <submittedName>
        <fullName evidence="1">Uncharacterized protein</fullName>
    </submittedName>
</protein>
<gene>
    <name evidence="1" type="ORF">NDU88_001728</name>
</gene>
<keyword evidence="2" id="KW-1185">Reference proteome</keyword>
<accession>A0AAV7M049</accession>